<dbReference type="RefSeq" id="WP_304180361.1">
    <property type="nucleotide sequence ID" value="NZ_DRGM01000054.1"/>
</dbReference>
<dbReference type="GO" id="GO:0003677">
    <property type="term" value="F:DNA binding"/>
    <property type="evidence" value="ECO:0007669"/>
    <property type="project" value="UniProtKB-KW"/>
</dbReference>
<name>A0A7V1GDV5_9GAMM</name>
<sequence length="84" mass="9192">MHDKLILSIPTPILTYQEYARLQGITVKDVVNAVFAGRLPVYTPPCSPGENPARVKKYINMIALYAEAAKAANIDMTLTSNQGN</sequence>
<organism evidence="1">
    <name type="scientific">Pseudoalteromonas prydzensis</name>
    <dbReference type="NCBI Taxonomy" id="182141"/>
    <lineage>
        <taxon>Bacteria</taxon>
        <taxon>Pseudomonadati</taxon>
        <taxon>Pseudomonadota</taxon>
        <taxon>Gammaproteobacteria</taxon>
        <taxon>Alteromonadales</taxon>
        <taxon>Pseudoalteromonadaceae</taxon>
        <taxon>Pseudoalteromonas</taxon>
    </lineage>
</organism>
<evidence type="ECO:0000313" key="1">
    <source>
        <dbReference type="EMBL" id="HEA15819.1"/>
    </source>
</evidence>
<dbReference type="EMBL" id="DRGM01000054">
    <property type="protein sequence ID" value="HEA15819.1"/>
    <property type="molecule type" value="Genomic_DNA"/>
</dbReference>
<reference evidence="1" key="1">
    <citation type="journal article" date="2020" name="mSystems">
        <title>Genome- and Community-Level Interaction Insights into Carbon Utilization and Element Cycling Functions of Hydrothermarchaeota in Hydrothermal Sediment.</title>
        <authorList>
            <person name="Zhou Z."/>
            <person name="Liu Y."/>
            <person name="Xu W."/>
            <person name="Pan J."/>
            <person name="Luo Z.H."/>
            <person name="Li M."/>
        </authorList>
    </citation>
    <scope>NUCLEOTIDE SEQUENCE [LARGE SCALE GENOMIC DNA]</scope>
    <source>
        <strain evidence="1">HyVt-346</strain>
    </source>
</reference>
<protein>
    <submittedName>
        <fullName evidence="1">DNA-binding protein</fullName>
    </submittedName>
</protein>
<accession>A0A7V1GDV5</accession>
<proteinExistence type="predicted"/>
<dbReference type="Gene3D" id="6.10.200.10">
    <property type="entry name" value="Regulatory phage protein Cox"/>
    <property type="match status" value="1"/>
</dbReference>
<dbReference type="AlphaFoldDB" id="A0A7V1GDV5"/>
<dbReference type="InterPro" id="IPR038147">
    <property type="entry name" value="Cox_sf"/>
</dbReference>
<gene>
    <name evidence="1" type="ORF">ENH88_05085</name>
</gene>
<dbReference type="Proteomes" id="UP000886188">
    <property type="component" value="Unassembled WGS sequence"/>
</dbReference>
<comment type="caution">
    <text evidence="1">The sequence shown here is derived from an EMBL/GenBank/DDBJ whole genome shotgun (WGS) entry which is preliminary data.</text>
</comment>
<keyword evidence="1" id="KW-0238">DNA-binding</keyword>